<feature type="signal peptide" evidence="2">
    <location>
        <begin position="1"/>
        <end position="34"/>
    </location>
</feature>
<reference evidence="3" key="1">
    <citation type="journal article" date="2014" name="Int. J. Syst. Evol. Microbiol.">
        <title>Complete genome sequence of Corynebacterium casei LMG S-19264T (=DSM 44701T), isolated from a smear-ripened cheese.</title>
        <authorList>
            <consortium name="US DOE Joint Genome Institute (JGI-PGF)"/>
            <person name="Walter F."/>
            <person name="Albersmeier A."/>
            <person name="Kalinowski J."/>
            <person name="Ruckert C."/>
        </authorList>
    </citation>
    <scope>NUCLEOTIDE SEQUENCE</scope>
    <source>
        <strain evidence="3">CGMCC 1.15725</strain>
    </source>
</reference>
<keyword evidence="1 2" id="KW-0732">Signal</keyword>
<comment type="caution">
    <text evidence="3">The sequence shown here is derived from an EMBL/GenBank/DDBJ whole genome shotgun (WGS) entry which is preliminary data.</text>
</comment>
<dbReference type="CDD" id="cd13589">
    <property type="entry name" value="PBP2_polyamine_RpCGA009"/>
    <property type="match status" value="1"/>
</dbReference>
<protein>
    <submittedName>
        <fullName evidence="3">ABC transporter substrate-binding protein</fullName>
    </submittedName>
</protein>
<gene>
    <name evidence="3" type="ORF">GCM10011611_52510</name>
</gene>
<dbReference type="AlphaFoldDB" id="A0A8J3E7F3"/>
<name>A0A8J3E7F3_9PROT</name>
<organism evidence="3 4">
    <name type="scientific">Aliidongia dinghuensis</name>
    <dbReference type="NCBI Taxonomy" id="1867774"/>
    <lineage>
        <taxon>Bacteria</taxon>
        <taxon>Pseudomonadati</taxon>
        <taxon>Pseudomonadota</taxon>
        <taxon>Alphaproteobacteria</taxon>
        <taxon>Rhodospirillales</taxon>
        <taxon>Dongiaceae</taxon>
        <taxon>Aliidongia</taxon>
    </lineage>
</organism>
<dbReference type="Pfam" id="PF13416">
    <property type="entry name" value="SBP_bac_8"/>
    <property type="match status" value="1"/>
</dbReference>
<proteinExistence type="predicted"/>
<dbReference type="PANTHER" id="PTHR30222:SF2">
    <property type="entry name" value="ABC TRANSPORTER SUBSTRATE-BINDING PROTEIN"/>
    <property type="match status" value="1"/>
</dbReference>
<accession>A0A8J3E7F3</accession>
<dbReference type="PANTHER" id="PTHR30222">
    <property type="entry name" value="SPERMIDINE/PUTRESCINE-BINDING PERIPLASMIC PROTEIN"/>
    <property type="match status" value="1"/>
</dbReference>
<evidence type="ECO:0000256" key="2">
    <source>
        <dbReference type="SAM" id="SignalP"/>
    </source>
</evidence>
<dbReference type="RefSeq" id="WP_189051136.1">
    <property type="nucleotide sequence ID" value="NZ_BMJQ01000016.1"/>
</dbReference>
<evidence type="ECO:0000313" key="3">
    <source>
        <dbReference type="EMBL" id="GGF39591.1"/>
    </source>
</evidence>
<dbReference type="Proteomes" id="UP000646365">
    <property type="component" value="Unassembled WGS sequence"/>
</dbReference>
<feature type="chain" id="PRO_5035289873" evidence="2">
    <location>
        <begin position="35"/>
        <end position="357"/>
    </location>
</feature>
<reference evidence="3" key="2">
    <citation type="submission" date="2020-09" db="EMBL/GenBank/DDBJ databases">
        <authorList>
            <person name="Sun Q."/>
            <person name="Zhou Y."/>
        </authorList>
    </citation>
    <scope>NUCLEOTIDE SEQUENCE</scope>
    <source>
        <strain evidence="3">CGMCC 1.15725</strain>
    </source>
</reference>
<sequence>MVAISTGRPTRRTVLKGSLGLAGTLMLAGGRAFAAPDLKGKTVVFASWGGAYQDAEKASYCDPFAQATGARVVQDGPMNTAKFRAMIESGAPDWDVADITIDFLYSGIGDQLFEKIDKSLVDTSRLDPRFVNDYGIGCIVWSYNLGYSTKAFTGANVPRTWADVFDLKRFPGKRTFGDNVVATLEAALLADGVAPANLYPLDVERALKKLDTIKAETVFWSSESQSQQLFVDGEVTLGLILNGRAYDAAKKGAPIAVSWEQNIQSIDYLVVPHGSKNREAAMRLIDGMTQPENQAKLANMIAYAPTNPAAFAKIDPAIAPWLPTAPDNVKRGFLINAEYWRDNLKKLQERWTAWKLA</sequence>
<dbReference type="PROSITE" id="PS51318">
    <property type="entry name" value="TAT"/>
    <property type="match status" value="1"/>
</dbReference>
<dbReference type="EMBL" id="BMJQ01000016">
    <property type="protein sequence ID" value="GGF39591.1"/>
    <property type="molecule type" value="Genomic_DNA"/>
</dbReference>
<evidence type="ECO:0000313" key="4">
    <source>
        <dbReference type="Proteomes" id="UP000646365"/>
    </source>
</evidence>
<dbReference type="Gene3D" id="3.40.190.10">
    <property type="entry name" value="Periplasmic binding protein-like II"/>
    <property type="match status" value="2"/>
</dbReference>
<keyword evidence="4" id="KW-1185">Reference proteome</keyword>
<dbReference type="InterPro" id="IPR006311">
    <property type="entry name" value="TAT_signal"/>
</dbReference>
<dbReference type="SUPFAM" id="SSF53850">
    <property type="entry name" value="Periplasmic binding protein-like II"/>
    <property type="match status" value="1"/>
</dbReference>
<dbReference type="InterPro" id="IPR006059">
    <property type="entry name" value="SBP"/>
</dbReference>
<evidence type="ECO:0000256" key="1">
    <source>
        <dbReference type="ARBA" id="ARBA00022729"/>
    </source>
</evidence>